<evidence type="ECO:0000313" key="2">
    <source>
        <dbReference type="Proteomes" id="UP000186919"/>
    </source>
</evidence>
<reference evidence="1 2" key="1">
    <citation type="submission" date="2016-01" db="EMBL/GenBank/DDBJ databases">
        <title>Mycobacterium immunogenum strain CD11_6 genome sequencing and assembly.</title>
        <authorList>
            <person name="Kaur G."/>
            <person name="Nair G.R."/>
            <person name="Mayilraj S."/>
        </authorList>
    </citation>
    <scope>NUCLEOTIDE SEQUENCE [LARGE SCALE GENOMIC DNA]</scope>
    <source>
        <strain evidence="1 2">CD11-6</strain>
    </source>
</reference>
<sequence>MSVMLAAREGDQTDLLESMRDRLSPVVLDPETNTRELASLSQRLLEILRDLDDGPESRKERRELLGKMRVRVASAVDRADTPIRDLAALSRRLLDIAEDIAILDQLSGETDPIAHAVKVPDDTNVEAPALYAKARYVVPPENMVTTEWPSICEICRVLGIEFDDWQDDLGRLILAKRPDGLYASDTTAISIPRQSGKTYLIGAIVFALCIKYPGLRCIWTAHLFKTARETFESMQGLADMPSVKPYIKRIYSGSGDEKILFTNGSVIMFGARERGFGRGFPNIGVLIFDEAQILTSKALDDMTPSTNVAKNPLILTMGTPPKPEDPSEFFTTQRLEAGIEADDEDYAGLDDDDDDVPRESLYVEFSADRGCDPSDKTQWRKAIPAFPNRVSERAVRRMRKILGEASFLREGLGIWDKIVRTKRIISKRLWASAIDIGPDSDATPSAIGVDMSHGRELSISAAWALEGGRVHVEEVWSGFDISAGKKWLADTSKRIDILIDSASPASALLPDLLARRCRARQTTAQDMAKACGAWMDAIDSELLDDGLPLLTHGGQEALTKAVAGAQKRPIRDAGGFGWDRSDDAVNIAPLVSGSLALLGATTNGPRKRTTRKAVY</sequence>
<evidence type="ECO:0000313" key="1">
    <source>
        <dbReference type="EMBL" id="OAT70936.1"/>
    </source>
</evidence>
<protein>
    <submittedName>
        <fullName evidence="1">Terminase</fullName>
    </submittedName>
</protein>
<dbReference type="RefSeq" id="WP_064628076.1">
    <property type="nucleotide sequence ID" value="NZ_LQYE01000001.1"/>
</dbReference>
<accession>A0A179VKV4</accession>
<dbReference type="InterPro" id="IPR027417">
    <property type="entry name" value="P-loop_NTPase"/>
</dbReference>
<organism evidence="1 2">
    <name type="scientific">Mycobacteroides immunogenum</name>
    <dbReference type="NCBI Taxonomy" id="83262"/>
    <lineage>
        <taxon>Bacteria</taxon>
        <taxon>Bacillati</taxon>
        <taxon>Actinomycetota</taxon>
        <taxon>Actinomycetes</taxon>
        <taxon>Mycobacteriales</taxon>
        <taxon>Mycobacteriaceae</taxon>
        <taxon>Mycobacteroides</taxon>
    </lineage>
</organism>
<dbReference type="EMBL" id="LQYE01000001">
    <property type="protein sequence ID" value="OAT70936.1"/>
    <property type="molecule type" value="Genomic_DNA"/>
</dbReference>
<dbReference type="SUPFAM" id="SSF52540">
    <property type="entry name" value="P-loop containing nucleoside triphosphate hydrolases"/>
    <property type="match status" value="1"/>
</dbReference>
<dbReference type="Gene3D" id="3.40.50.300">
    <property type="entry name" value="P-loop containing nucleotide triphosphate hydrolases"/>
    <property type="match status" value="1"/>
</dbReference>
<gene>
    <name evidence="1" type="ORF">AWB85_06595</name>
</gene>
<dbReference type="Proteomes" id="UP000186919">
    <property type="component" value="Unassembled WGS sequence"/>
</dbReference>
<dbReference type="AlphaFoldDB" id="A0A179VKV4"/>
<name>A0A179VKV4_9MYCO</name>
<proteinExistence type="predicted"/>
<comment type="caution">
    <text evidence="1">The sequence shown here is derived from an EMBL/GenBank/DDBJ whole genome shotgun (WGS) entry which is preliminary data.</text>
</comment>